<dbReference type="PANTHER" id="PTHR46832:SF1">
    <property type="entry name" value="5'-METHYLTHIOADENOSINE_S-ADENOSYLHOMOCYSTEINE NUCLEOSIDASE"/>
    <property type="match status" value="1"/>
</dbReference>
<dbReference type="GO" id="GO:0008930">
    <property type="term" value="F:methylthioadenosine nucleosidase activity"/>
    <property type="evidence" value="ECO:0007669"/>
    <property type="project" value="InterPro"/>
</dbReference>
<dbReference type="RefSeq" id="WP_257529127.1">
    <property type="nucleotide sequence ID" value="NZ_JANKAS010000001.1"/>
</dbReference>
<comment type="pathway">
    <text evidence="1">Amino-acid biosynthesis; L-methionine biosynthesis via salvage pathway; S-methyl-5-thio-alpha-D-ribose 1-phosphate from S-methyl-5'-thioadenosine (hydrolase route): step 1/2.</text>
</comment>
<dbReference type="NCBIfam" id="TIGR01704">
    <property type="entry name" value="MTA_SAH-Nsdase"/>
    <property type="match status" value="1"/>
</dbReference>
<dbReference type="CDD" id="cd09008">
    <property type="entry name" value="MTAN"/>
    <property type="match status" value="1"/>
</dbReference>
<keyword evidence="7" id="KW-0326">Glycosidase</keyword>
<dbReference type="PANTHER" id="PTHR46832">
    <property type="entry name" value="5'-METHYLTHIOADENOSINE/S-ADENOSYLHOMOCYSTEINE NUCLEOSIDASE"/>
    <property type="match status" value="1"/>
</dbReference>
<dbReference type="Proteomes" id="UP001205748">
    <property type="component" value="Unassembled WGS sequence"/>
</dbReference>
<dbReference type="AlphaFoldDB" id="A0AAE3HFM6"/>
<evidence type="ECO:0000256" key="3">
    <source>
        <dbReference type="ARBA" id="ARBA00022605"/>
    </source>
</evidence>
<evidence type="ECO:0000259" key="6">
    <source>
        <dbReference type="Pfam" id="PF01048"/>
    </source>
</evidence>
<dbReference type="NCBIfam" id="NF004079">
    <property type="entry name" value="PRK05584.1"/>
    <property type="match status" value="1"/>
</dbReference>
<keyword evidence="5" id="KW-0486">Methionine biosynthesis</keyword>
<dbReference type="EC" id="3.2.2.9" evidence="2"/>
<dbReference type="EMBL" id="JANKAS010000001">
    <property type="protein sequence ID" value="MCR1897713.1"/>
    <property type="molecule type" value="Genomic_DNA"/>
</dbReference>
<accession>A0AAE3HFM6</accession>
<dbReference type="InterPro" id="IPR035994">
    <property type="entry name" value="Nucleoside_phosphorylase_sf"/>
</dbReference>
<dbReference type="InterPro" id="IPR010049">
    <property type="entry name" value="MTA_SAH_Nsdase"/>
</dbReference>
<comment type="caution">
    <text evidence="7">The sequence shown here is derived from an EMBL/GenBank/DDBJ whole genome shotgun (WGS) entry which is preliminary data.</text>
</comment>
<evidence type="ECO:0000256" key="5">
    <source>
        <dbReference type="ARBA" id="ARBA00023167"/>
    </source>
</evidence>
<evidence type="ECO:0000313" key="7">
    <source>
        <dbReference type="EMBL" id="MCR1897713.1"/>
    </source>
</evidence>
<dbReference type="GO" id="GO:0008782">
    <property type="term" value="F:adenosylhomocysteine nucleosidase activity"/>
    <property type="evidence" value="ECO:0007669"/>
    <property type="project" value="UniProtKB-EC"/>
</dbReference>
<evidence type="ECO:0000313" key="8">
    <source>
        <dbReference type="Proteomes" id="UP001205748"/>
    </source>
</evidence>
<sequence>MFSKTIGIIVAMSEEYRHYEEILTEHKYNKQDILHKGSFEFHIYESAQEISNPLRTYSSKIVIVKSQIGKANAAIATTLLIHLFNPNVVLNTGAVGGIKKYLSIGDLLVGKSYKYCDVDVTALGYKKGQMPEMPVEYQGDARLLQYCKEIDPSIYYGMVGTTDSFISDKTQVEEHGVSCVDMESTSIAQTCYHFDIPFLSIKAISDQADGKAPENFTEFVEEAGKRTAQFVIKLIQKINQENH</sequence>
<name>A0AAE3HFM6_9FIRM</name>
<keyword evidence="4 7" id="KW-0378">Hydrolase</keyword>
<organism evidence="7 8">
    <name type="scientific">Irregularibacter muris</name>
    <dbReference type="NCBI Taxonomy" id="1796619"/>
    <lineage>
        <taxon>Bacteria</taxon>
        <taxon>Bacillati</taxon>
        <taxon>Bacillota</taxon>
        <taxon>Clostridia</taxon>
        <taxon>Eubacteriales</taxon>
        <taxon>Eubacteriaceae</taxon>
        <taxon>Irregularibacter</taxon>
    </lineage>
</organism>
<proteinExistence type="predicted"/>
<feature type="domain" description="Nucleoside phosphorylase" evidence="6">
    <location>
        <begin position="5"/>
        <end position="235"/>
    </location>
</feature>
<protein>
    <recommendedName>
        <fullName evidence="2">adenosylhomocysteine nucleosidase</fullName>
        <ecNumber evidence="2">3.2.2.9</ecNumber>
    </recommendedName>
</protein>
<dbReference type="InterPro" id="IPR000845">
    <property type="entry name" value="Nucleoside_phosphorylase_d"/>
</dbReference>
<dbReference type="GO" id="GO:0019509">
    <property type="term" value="P:L-methionine salvage from methylthioadenosine"/>
    <property type="evidence" value="ECO:0007669"/>
    <property type="project" value="InterPro"/>
</dbReference>
<dbReference type="Pfam" id="PF01048">
    <property type="entry name" value="PNP_UDP_1"/>
    <property type="match status" value="1"/>
</dbReference>
<gene>
    <name evidence="7" type="ORF">NSA47_01755</name>
</gene>
<evidence type="ECO:0000256" key="2">
    <source>
        <dbReference type="ARBA" id="ARBA00011974"/>
    </source>
</evidence>
<dbReference type="GO" id="GO:0009164">
    <property type="term" value="P:nucleoside catabolic process"/>
    <property type="evidence" value="ECO:0007669"/>
    <property type="project" value="InterPro"/>
</dbReference>
<evidence type="ECO:0000256" key="1">
    <source>
        <dbReference type="ARBA" id="ARBA00004945"/>
    </source>
</evidence>
<dbReference type="GO" id="GO:0019284">
    <property type="term" value="P:L-methionine salvage from S-adenosylmethionine"/>
    <property type="evidence" value="ECO:0007669"/>
    <property type="project" value="TreeGrafter"/>
</dbReference>
<dbReference type="Gene3D" id="3.40.50.1580">
    <property type="entry name" value="Nucleoside phosphorylase domain"/>
    <property type="match status" value="1"/>
</dbReference>
<keyword evidence="8" id="KW-1185">Reference proteome</keyword>
<dbReference type="SUPFAM" id="SSF53167">
    <property type="entry name" value="Purine and uridine phosphorylases"/>
    <property type="match status" value="1"/>
</dbReference>
<keyword evidence="3" id="KW-0028">Amino-acid biosynthesis</keyword>
<reference evidence="7" key="1">
    <citation type="submission" date="2022-07" db="EMBL/GenBank/DDBJ databases">
        <title>Enhanced cultured diversity of the mouse gut microbiota enables custom-made synthetic communities.</title>
        <authorList>
            <person name="Afrizal A."/>
        </authorList>
    </citation>
    <scope>NUCLEOTIDE SEQUENCE</scope>
    <source>
        <strain evidence="7">DSM 28593</strain>
    </source>
</reference>
<evidence type="ECO:0000256" key="4">
    <source>
        <dbReference type="ARBA" id="ARBA00022801"/>
    </source>
</evidence>
<dbReference type="GO" id="GO:0005829">
    <property type="term" value="C:cytosol"/>
    <property type="evidence" value="ECO:0007669"/>
    <property type="project" value="TreeGrafter"/>
</dbReference>